<accession>A0ABU5RSG8</accession>
<keyword evidence="1" id="KW-0812">Transmembrane</keyword>
<dbReference type="EMBL" id="JAYGHX010000002">
    <property type="protein sequence ID" value="MEA5390708.1"/>
    <property type="molecule type" value="Genomic_DNA"/>
</dbReference>
<proteinExistence type="predicted"/>
<name>A0ABU5RSG8_9CYAN</name>
<feature type="transmembrane region" description="Helical" evidence="1">
    <location>
        <begin position="15"/>
        <end position="32"/>
    </location>
</feature>
<gene>
    <name evidence="2" type="ORF">VB738_05465</name>
</gene>
<comment type="caution">
    <text evidence="2">The sequence shown here is derived from an EMBL/GenBank/DDBJ whole genome shotgun (WGS) entry which is preliminary data.</text>
</comment>
<evidence type="ECO:0000313" key="3">
    <source>
        <dbReference type="Proteomes" id="UP001304461"/>
    </source>
</evidence>
<keyword evidence="1" id="KW-1133">Transmembrane helix</keyword>
<dbReference type="Proteomes" id="UP001304461">
    <property type="component" value="Unassembled WGS sequence"/>
</dbReference>
<evidence type="ECO:0000256" key="1">
    <source>
        <dbReference type="SAM" id="Phobius"/>
    </source>
</evidence>
<sequence>MGELIEVAGATQNPLLLPAFLGVIGLGFFALLQSAAGNNDDDDSSPGGGLMQPVA</sequence>
<keyword evidence="1" id="KW-0472">Membrane</keyword>
<keyword evidence="3" id="KW-1185">Reference proteome</keyword>
<dbReference type="RefSeq" id="WP_323304780.1">
    <property type="nucleotide sequence ID" value="NZ_JAYGHX010000002.1"/>
</dbReference>
<evidence type="ECO:0000313" key="2">
    <source>
        <dbReference type="EMBL" id="MEA5390708.1"/>
    </source>
</evidence>
<protein>
    <submittedName>
        <fullName evidence="2">Uncharacterized protein</fullName>
    </submittedName>
</protein>
<organism evidence="2 3">
    <name type="scientific">Cyanobium gracile UHCC 0139</name>
    <dbReference type="NCBI Taxonomy" id="3110308"/>
    <lineage>
        <taxon>Bacteria</taxon>
        <taxon>Bacillati</taxon>
        <taxon>Cyanobacteriota</taxon>
        <taxon>Cyanophyceae</taxon>
        <taxon>Synechococcales</taxon>
        <taxon>Prochlorococcaceae</taxon>
        <taxon>Cyanobium</taxon>
    </lineage>
</organism>
<reference evidence="2 3" key="1">
    <citation type="submission" date="2023-12" db="EMBL/GenBank/DDBJ databases">
        <title>Baltic Sea Cyanobacteria.</title>
        <authorList>
            <person name="Delbaje E."/>
            <person name="Fewer D.P."/>
            <person name="Shishido T.K."/>
        </authorList>
    </citation>
    <scope>NUCLEOTIDE SEQUENCE [LARGE SCALE GENOMIC DNA]</scope>
    <source>
        <strain evidence="2 3">UHCC 0139</strain>
    </source>
</reference>